<keyword evidence="2" id="KW-0812">Transmembrane</keyword>
<dbReference type="EMBL" id="DS113256">
    <property type="protein sequence ID" value="EAY15411.1"/>
    <property type="molecule type" value="Genomic_DNA"/>
</dbReference>
<organism evidence="3 4">
    <name type="scientific">Trichomonas vaginalis (strain ATCC PRA-98 / G3)</name>
    <dbReference type="NCBI Taxonomy" id="412133"/>
    <lineage>
        <taxon>Eukaryota</taxon>
        <taxon>Metamonada</taxon>
        <taxon>Parabasalia</taxon>
        <taxon>Trichomonadida</taxon>
        <taxon>Trichomonadidae</taxon>
        <taxon>Trichomonas</taxon>
    </lineage>
</organism>
<reference evidence="3" key="2">
    <citation type="journal article" date="2007" name="Science">
        <title>Draft genome sequence of the sexually transmitted pathogen Trichomonas vaginalis.</title>
        <authorList>
            <person name="Carlton J.M."/>
            <person name="Hirt R.P."/>
            <person name="Silva J.C."/>
            <person name="Delcher A.L."/>
            <person name="Schatz M."/>
            <person name="Zhao Q."/>
            <person name="Wortman J.R."/>
            <person name="Bidwell S.L."/>
            <person name="Alsmark U.C.M."/>
            <person name="Besteiro S."/>
            <person name="Sicheritz-Ponten T."/>
            <person name="Noel C.J."/>
            <person name="Dacks J.B."/>
            <person name="Foster P.G."/>
            <person name="Simillion C."/>
            <person name="Van de Peer Y."/>
            <person name="Miranda-Saavedra D."/>
            <person name="Barton G.J."/>
            <person name="Westrop G.D."/>
            <person name="Mueller S."/>
            <person name="Dessi D."/>
            <person name="Fiori P.L."/>
            <person name="Ren Q."/>
            <person name="Paulsen I."/>
            <person name="Zhang H."/>
            <person name="Bastida-Corcuera F.D."/>
            <person name="Simoes-Barbosa A."/>
            <person name="Brown M.T."/>
            <person name="Hayes R.D."/>
            <person name="Mukherjee M."/>
            <person name="Okumura C.Y."/>
            <person name="Schneider R."/>
            <person name="Smith A.J."/>
            <person name="Vanacova S."/>
            <person name="Villalvazo M."/>
            <person name="Haas B.J."/>
            <person name="Pertea M."/>
            <person name="Feldblyum T.V."/>
            <person name="Utterback T.R."/>
            <person name="Shu C.L."/>
            <person name="Osoegawa K."/>
            <person name="de Jong P.J."/>
            <person name="Hrdy I."/>
            <person name="Horvathova L."/>
            <person name="Zubacova Z."/>
            <person name="Dolezal P."/>
            <person name="Malik S.B."/>
            <person name="Logsdon J.M. Jr."/>
            <person name="Henze K."/>
            <person name="Gupta A."/>
            <person name="Wang C.C."/>
            <person name="Dunne R.L."/>
            <person name="Upcroft J.A."/>
            <person name="Upcroft P."/>
            <person name="White O."/>
            <person name="Salzberg S.L."/>
            <person name="Tang P."/>
            <person name="Chiu C.-H."/>
            <person name="Lee Y.-S."/>
            <person name="Embley T.M."/>
            <person name="Coombs G.H."/>
            <person name="Mottram J.C."/>
            <person name="Tachezy J."/>
            <person name="Fraser-Liggett C.M."/>
            <person name="Johnson P.J."/>
        </authorList>
    </citation>
    <scope>NUCLEOTIDE SEQUENCE [LARGE SCALE GENOMIC DNA]</scope>
    <source>
        <strain evidence="3">G3</strain>
    </source>
</reference>
<keyword evidence="2" id="KW-0472">Membrane</keyword>
<feature type="region of interest" description="Disordered" evidence="1">
    <location>
        <begin position="95"/>
        <end position="124"/>
    </location>
</feature>
<feature type="compositionally biased region" description="Acidic residues" evidence="1">
    <location>
        <begin position="99"/>
        <end position="113"/>
    </location>
</feature>
<dbReference type="RefSeq" id="XP_001327634.1">
    <property type="nucleotide sequence ID" value="XM_001327599.1"/>
</dbReference>
<gene>
    <name evidence="3" type="ORF">TVAG_252240</name>
</gene>
<sequence length="183" mass="20320">MKVKSSSEMKFSLANETNQTDSGMIEGQIVMGSPLFEEGKNYDETKFDISILSLSNTDTDTSLFNDDIIYEIPADVKTEKEVYNYSASSDVSVVRDNNYEEYEEEEKEEETTEDGGSGSDSPFASMFENPTMMVGALVIIGAAVVVYFSSCMCGIVWCCLKSKKKSQDAEQNEEMLAQEEEVA</sequence>
<feature type="transmembrane region" description="Helical" evidence="2">
    <location>
        <begin position="134"/>
        <end position="157"/>
    </location>
</feature>
<proteinExistence type="predicted"/>
<accession>A2DVW6</accession>
<dbReference type="KEGG" id="tva:4773404"/>
<dbReference type="VEuPathDB" id="TrichDB:TVAG_252240"/>
<reference evidence="3" key="1">
    <citation type="submission" date="2006-10" db="EMBL/GenBank/DDBJ databases">
        <authorList>
            <person name="Amadeo P."/>
            <person name="Zhao Q."/>
            <person name="Wortman J."/>
            <person name="Fraser-Liggett C."/>
            <person name="Carlton J."/>
        </authorList>
    </citation>
    <scope>NUCLEOTIDE SEQUENCE</scope>
    <source>
        <strain evidence="3">G3</strain>
    </source>
</reference>
<dbReference type="VEuPathDB" id="TrichDB:TVAGG3_0846130"/>
<dbReference type="Proteomes" id="UP000001542">
    <property type="component" value="Unassembled WGS sequence"/>
</dbReference>
<dbReference type="InParanoid" id="A2DVW6"/>
<evidence type="ECO:0000256" key="2">
    <source>
        <dbReference type="SAM" id="Phobius"/>
    </source>
</evidence>
<keyword evidence="4" id="KW-1185">Reference proteome</keyword>
<evidence type="ECO:0000313" key="4">
    <source>
        <dbReference type="Proteomes" id="UP000001542"/>
    </source>
</evidence>
<protein>
    <submittedName>
        <fullName evidence="3">Uncharacterized protein</fullName>
    </submittedName>
</protein>
<keyword evidence="2" id="KW-1133">Transmembrane helix</keyword>
<evidence type="ECO:0000256" key="1">
    <source>
        <dbReference type="SAM" id="MobiDB-lite"/>
    </source>
</evidence>
<evidence type="ECO:0000313" key="3">
    <source>
        <dbReference type="EMBL" id="EAY15411.1"/>
    </source>
</evidence>
<dbReference type="AlphaFoldDB" id="A2DVW6"/>
<name>A2DVW6_TRIV3</name>